<feature type="non-terminal residue" evidence="2">
    <location>
        <position position="122"/>
    </location>
</feature>
<dbReference type="EMBL" id="JNFH02000003">
    <property type="protein sequence ID" value="KKF40037.1"/>
    <property type="molecule type" value="Genomic_DNA"/>
</dbReference>
<feature type="compositionally biased region" description="Polar residues" evidence="1">
    <location>
        <begin position="85"/>
        <end position="100"/>
    </location>
</feature>
<evidence type="ECO:0000313" key="3">
    <source>
        <dbReference type="Proteomes" id="UP000053331"/>
    </source>
</evidence>
<comment type="caution">
    <text evidence="2">The sequence shown here is derived from an EMBL/GenBank/DDBJ whole genome shotgun (WGS) entry which is preliminary data.</text>
</comment>
<evidence type="ECO:0000256" key="1">
    <source>
        <dbReference type="SAM" id="MobiDB-lite"/>
    </source>
</evidence>
<evidence type="ECO:0000313" key="2">
    <source>
        <dbReference type="EMBL" id="KKF40037.1"/>
    </source>
</evidence>
<sequence>MTDTDDSADAGWFAGGSAADSKATGDGPALRARIVDGEADEPRDWPELAVESGFAGSRDDYYDRLHGASVAATRAADRERERATINSSSTRCGPGTTASAPPTVGRARRRVGWEPVRRRRAG</sequence>
<proteinExistence type="predicted"/>
<protein>
    <submittedName>
        <fullName evidence="2">Uncharacterized protein</fullName>
    </submittedName>
</protein>
<dbReference type="Proteomes" id="UP000053331">
    <property type="component" value="Unassembled WGS sequence"/>
</dbReference>
<feature type="region of interest" description="Disordered" evidence="1">
    <location>
        <begin position="72"/>
        <end position="122"/>
    </location>
</feature>
<keyword evidence="3" id="KW-1185">Reference proteome</keyword>
<name>A0A0F8CM99_9EURY</name>
<accession>A0A0F8CM99</accession>
<gene>
    <name evidence="2" type="ORF">FK85_23485</name>
</gene>
<organism evidence="2 3">
    <name type="scientific">Halorubrum saccharovorum</name>
    <dbReference type="NCBI Taxonomy" id="2248"/>
    <lineage>
        <taxon>Archaea</taxon>
        <taxon>Methanobacteriati</taxon>
        <taxon>Methanobacteriota</taxon>
        <taxon>Stenosarchaea group</taxon>
        <taxon>Halobacteria</taxon>
        <taxon>Halobacteriales</taxon>
        <taxon>Haloferacaceae</taxon>
        <taxon>Halorubrum</taxon>
    </lineage>
</organism>
<dbReference type="AlphaFoldDB" id="A0A0F8CM99"/>
<reference evidence="2 3" key="1">
    <citation type="journal article" date="2015" name="Genome Announc.">
        <title>Draft genome sequence of a Halorubrum H3 strain isolated from the burlinskoye salt lake (Altai Krai, Russia).</title>
        <authorList>
            <person name="Rozanov A.S."/>
            <person name="Bryanskaya A.V."/>
            <person name="Malup T.K."/>
            <person name="Kotenko A.V."/>
            <person name="Peltek S.E."/>
        </authorList>
    </citation>
    <scope>NUCLEOTIDE SEQUENCE [LARGE SCALE GENOMIC DNA]</scope>
    <source>
        <strain evidence="2 3">H3</strain>
    </source>
</reference>
<feature type="region of interest" description="Disordered" evidence="1">
    <location>
        <begin position="1"/>
        <end position="29"/>
    </location>
</feature>